<dbReference type="RefSeq" id="WP_282589524.1">
    <property type="nucleotide sequence ID" value="NZ_JAMOIM010000102.1"/>
</dbReference>
<proteinExistence type="predicted"/>
<dbReference type="AlphaFoldDB" id="A0AA41Z514"/>
<dbReference type="Proteomes" id="UP001165667">
    <property type="component" value="Unassembled WGS sequence"/>
</dbReference>
<gene>
    <name evidence="2" type="ORF">M8523_35485</name>
</gene>
<keyword evidence="3" id="KW-1185">Reference proteome</keyword>
<evidence type="ECO:0000313" key="2">
    <source>
        <dbReference type="EMBL" id="MCW6513151.1"/>
    </source>
</evidence>
<keyword evidence="1" id="KW-0812">Transmembrane</keyword>
<organism evidence="2 3">
    <name type="scientific">Lichenifustis flavocetrariae</name>
    <dbReference type="NCBI Taxonomy" id="2949735"/>
    <lineage>
        <taxon>Bacteria</taxon>
        <taxon>Pseudomonadati</taxon>
        <taxon>Pseudomonadota</taxon>
        <taxon>Alphaproteobacteria</taxon>
        <taxon>Hyphomicrobiales</taxon>
        <taxon>Lichenihabitantaceae</taxon>
        <taxon>Lichenifustis</taxon>
    </lineage>
</organism>
<name>A0AA41Z514_9HYPH</name>
<sequence length="58" mass="6775">MSDNIVPIQDKGETVKETRRVPWIEFMLVLGGLLLTVLWVAGLLWAALLVLEWVWRWL</sequence>
<reference evidence="2" key="1">
    <citation type="submission" date="2022-05" db="EMBL/GenBank/DDBJ databases">
        <authorList>
            <person name="Pankratov T."/>
        </authorList>
    </citation>
    <scope>NUCLEOTIDE SEQUENCE</scope>
    <source>
        <strain evidence="2">BP6-180914</strain>
    </source>
</reference>
<keyword evidence="1" id="KW-1133">Transmembrane helix</keyword>
<accession>A0AA41Z514</accession>
<keyword evidence="1" id="KW-0472">Membrane</keyword>
<feature type="transmembrane region" description="Helical" evidence="1">
    <location>
        <begin position="26"/>
        <end position="51"/>
    </location>
</feature>
<dbReference type="EMBL" id="JAMOIM010000102">
    <property type="protein sequence ID" value="MCW6513151.1"/>
    <property type="molecule type" value="Genomic_DNA"/>
</dbReference>
<evidence type="ECO:0000313" key="3">
    <source>
        <dbReference type="Proteomes" id="UP001165667"/>
    </source>
</evidence>
<evidence type="ECO:0000256" key="1">
    <source>
        <dbReference type="SAM" id="Phobius"/>
    </source>
</evidence>
<comment type="caution">
    <text evidence="2">The sequence shown here is derived from an EMBL/GenBank/DDBJ whole genome shotgun (WGS) entry which is preliminary data.</text>
</comment>
<protein>
    <submittedName>
        <fullName evidence="2">Uncharacterized protein</fullName>
    </submittedName>
</protein>